<dbReference type="AlphaFoldDB" id="G8YKR1"/>
<sequence>MAGQHGTSEPRGLSAFEDLSQHHFNSQASTGDIITCCEISVNAEVLMPQPASAPACGQFYGARLGFGRFKETFSSACLLDFFIAASQCIANRSVDDYQCGNSPHDDNTVSEEAYMARLSFGRLSISSCMSINVV</sequence>
<dbReference type="Proteomes" id="UP000005222">
    <property type="component" value="Chromosome F"/>
</dbReference>
<evidence type="ECO:0000313" key="1">
    <source>
        <dbReference type="EMBL" id="CCE88645.1"/>
    </source>
</evidence>
<reference evidence="1 2" key="1">
    <citation type="journal article" date="2012" name="G3 (Bethesda)">
        <title>Pichia sorbitophila, an interspecies yeast hybrid reveals early steps of genome resolution following polyploidization.</title>
        <authorList>
            <person name="Leh Louis V."/>
            <person name="Despons L."/>
            <person name="Friedrich A."/>
            <person name="Martin T."/>
            <person name="Durrens P."/>
            <person name="Casaregola S."/>
            <person name="Neuveglise C."/>
            <person name="Fairhead C."/>
            <person name="Marck C."/>
            <person name="Cruz J.A."/>
            <person name="Straub M.L."/>
            <person name="Kugler V."/>
            <person name="Sacerdot C."/>
            <person name="Uzunov Z."/>
            <person name="Thierry A."/>
            <person name="Weiss S."/>
            <person name="Bleykasten C."/>
            <person name="De Montigny J."/>
            <person name="Jacques N."/>
            <person name="Jung P."/>
            <person name="Lemaire M."/>
            <person name="Mallet S."/>
            <person name="Morel G."/>
            <person name="Richard G.F."/>
            <person name="Sarkar A."/>
            <person name="Savel G."/>
            <person name="Schacherer J."/>
            <person name="Seret M.L."/>
            <person name="Talla E."/>
            <person name="Samson G."/>
            <person name="Jubin C."/>
            <person name="Poulain J."/>
            <person name="Vacherie B."/>
            <person name="Barbe V."/>
            <person name="Pelletier E."/>
            <person name="Sherman D.J."/>
            <person name="Westhof E."/>
            <person name="Weissenbach J."/>
            <person name="Baret P.V."/>
            <person name="Wincker P."/>
            <person name="Gaillardin C."/>
            <person name="Dujon B."/>
            <person name="Souciet J.L."/>
        </authorList>
    </citation>
    <scope>NUCLEOTIDE SEQUENCE [LARGE SCALE GENOMIC DNA]</scope>
    <source>
        <strain evidence="2">ATCC MYA-4447 / BCRC 22081 / CBS 7064 / NBRC 10061 / NRRL Y-12695</strain>
    </source>
</reference>
<evidence type="ECO:0000313" key="2">
    <source>
        <dbReference type="Proteomes" id="UP000005222"/>
    </source>
</evidence>
<gene>
    <name evidence="1" type="primary">Piso0_001421</name>
    <name evidence="1" type="ORF">GNLVRS01_PISO0F06033g</name>
</gene>
<keyword evidence="2" id="KW-1185">Reference proteome</keyword>
<organism evidence="1 2">
    <name type="scientific">Pichia sorbitophila (strain ATCC MYA-4447 / BCRC 22081 / CBS 7064 / NBRC 10061 / NRRL Y-12695)</name>
    <name type="common">Hybrid yeast</name>
    <dbReference type="NCBI Taxonomy" id="559304"/>
    <lineage>
        <taxon>Eukaryota</taxon>
        <taxon>Fungi</taxon>
        <taxon>Dikarya</taxon>
        <taxon>Ascomycota</taxon>
        <taxon>Saccharomycotina</taxon>
        <taxon>Pichiomycetes</taxon>
        <taxon>Debaryomycetaceae</taxon>
        <taxon>Millerozyma</taxon>
    </lineage>
</organism>
<dbReference type="InParanoid" id="G8YKR1"/>
<protein>
    <submittedName>
        <fullName evidence="1">Piso0_001421 protein</fullName>
    </submittedName>
</protein>
<dbReference type="HOGENOM" id="CLU_1896981_0_0_1"/>
<dbReference type="EMBL" id="FO082054">
    <property type="protein sequence ID" value="CCE88645.1"/>
    <property type="molecule type" value="Genomic_DNA"/>
</dbReference>
<accession>G8YKR1</accession>
<proteinExistence type="predicted"/>
<name>G8YKR1_PICSO</name>